<evidence type="ECO:0000259" key="18">
    <source>
        <dbReference type="PROSITE" id="PS51437"/>
    </source>
</evidence>
<keyword evidence="11" id="KW-0175">Coiled coil</keyword>
<dbReference type="Pfam" id="PF00612">
    <property type="entry name" value="IQ"/>
    <property type="match status" value="2"/>
</dbReference>
<dbReference type="CDD" id="cd00102">
    <property type="entry name" value="IPT"/>
    <property type="match status" value="1"/>
</dbReference>
<evidence type="ECO:0000256" key="4">
    <source>
        <dbReference type="ARBA" id="ARBA00022553"/>
    </source>
</evidence>
<evidence type="ECO:0000256" key="5">
    <source>
        <dbReference type="ARBA" id="ARBA00022737"/>
    </source>
</evidence>
<keyword evidence="6" id="KW-0106">Calcium</keyword>
<dbReference type="InterPro" id="IPR002909">
    <property type="entry name" value="IPT_dom"/>
</dbReference>
<dbReference type="InterPro" id="IPR014756">
    <property type="entry name" value="Ig_E-set"/>
</dbReference>
<dbReference type="OrthoDB" id="407555at2759"/>
<dbReference type="PROSITE" id="PS50088">
    <property type="entry name" value="ANK_REPEAT"/>
    <property type="match status" value="1"/>
</dbReference>
<evidence type="ECO:0000256" key="13">
    <source>
        <dbReference type="ARBA" id="ARBA00023159"/>
    </source>
</evidence>
<comment type="caution">
    <text evidence="19">The sequence shown here is derived from an EMBL/GenBank/DDBJ whole genome shotgun (WGS) entry which is preliminary data.</text>
</comment>
<dbReference type="PROSITE" id="PS51437">
    <property type="entry name" value="CG_1"/>
    <property type="match status" value="1"/>
</dbReference>
<dbReference type="PANTHER" id="PTHR23335:SF0">
    <property type="entry name" value="CALMODULIN-BINDING TRANSCRIPTION ACTIVATOR 2-LIKE ISOFORM X1"/>
    <property type="match status" value="1"/>
</dbReference>
<dbReference type="Proteomes" id="UP000634136">
    <property type="component" value="Unassembled WGS sequence"/>
</dbReference>
<dbReference type="GO" id="GO:0003712">
    <property type="term" value="F:transcription coregulator activity"/>
    <property type="evidence" value="ECO:0007669"/>
    <property type="project" value="TreeGrafter"/>
</dbReference>
<dbReference type="SMART" id="SM00248">
    <property type="entry name" value="ANK"/>
    <property type="match status" value="2"/>
</dbReference>
<feature type="region of interest" description="Disordered" evidence="17">
    <location>
        <begin position="221"/>
        <end position="263"/>
    </location>
</feature>
<reference evidence="19" key="1">
    <citation type="submission" date="2020-09" db="EMBL/GenBank/DDBJ databases">
        <title>Genome-Enabled Discovery of Anthraquinone Biosynthesis in Senna tora.</title>
        <authorList>
            <person name="Kang S.-H."/>
            <person name="Pandey R.P."/>
            <person name="Lee C.-M."/>
            <person name="Sim J.-S."/>
            <person name="Jeong J.-T."/>
            <person name="Choi B.-S."/>
            <person name="Jung M."/>
            <person name="Ginzburg D."/>
            <person name="Zhao K."/>
            <person name="Won S.Y."/>
            <person name="Oh T.-J."/>
            <person name="Yu Y."/>
            <person name="Kim N.-H."/>
            <person name="Lee O.R."/>
            <person name="Lee T.-H."/>
            <person name="Bashyal P."/>
            <person name="Kim T.-S."/>
            <person name="Lee W.-H."/>
            <person name="Kawkins C."/>
            <person name="Kim C.-K."/>
            <person name="Kim J.S."/>
            <person name="Ahn B.O."/>
            <person name="Rhee S.Y."/>
            <person name="Sohng J.K."/>
        </authorList>
    </citation>
    <scope>NUCLEOTIDE SEQUENCE</scope>
    <source>
        <tissue evidence="19">Leaf</tissue>
    </source>
</reference>
<dbReference type="AlphaFoldDB" id="A0A834X3G7"/>
<dbReference type="EMBL" id="JAAIUW010000004">
    <property type="protein sequence ID" value="KAF7836878.1"/>
    <property type="molecule type" value="Genomic_DNA"/>
</dbReference>
<keyword evidence="8" id="KW-0805">Transcription regulation</keyword>
<evidence type="ECO:0000256" key="11">
    <source>
        <dbReference type="ARBA" id="ARBA00023054"/>
    </source>
</evidence>
<dbReference type="InterPro" id="IPR013783">
    <property type="entry name" value="Ig-like_fold"/>
</dbReference>
<dbReference type="Gene3D" id="1.25.40.20">
    <property type="entry name" value="Ankyrin repeat-containing domain"/>
    <property type="match status" value="1"/>
</dbReference>
<dbReference type="GO" id="GO:0003690">
    <property type="term" value="F:double-stranded DNA binding"/>
    <property type="evidence" value="ECO:0007669"/>
    <property type="project" value="TreeGrafter"/>
</dbReference>
<dbReference type="Gene3D" id="2.60.40.10">
    <property type="entry name" value="Immunoglobulins"/>
    <property type="match status" value="1"/>
</dbReference>
<protein>
    <submittedName>
        <fullName evidence="19">Calmodulin-binding transcription activator 3-like isoform X1</fullName>
    </submittedName>
</protein>
<comment type="subcellular location">
    <subcellularLocation>
        <location evidence="2">Cell membrane</location>
        <topology evidence="2">Peripheral membrane protein</topology>
        <orientation evidence="2">Cytoplasmic side</orientation>
    </subcellularLocation>
    <subcellularLocation>
        <location evidence="1">Nucleus</location>
    </subcellularLocation>
</comment>
<feature type="compositionally biased region" description="Polar residues" evidence="17">
    <location>
        <begin position="241"/>
        <end position="251"/>
    </location>
</feature>
<evidence type="ECO:0000256" key="14">
    <source>
        <dbReference type="ARBA" id="ARBA00023163"/>
    </source>
</evidence>
<evidence type="ECO:0000256" key="2">
    <source>
        <dbReference type="ARBA" id="ARBA00004413"/>
    </source>
</evidence>
<evidence type="ECO:0000256" key="1">
    <source>
        <dbReference type="ARBA" id="ARBA00004123"/>
    </source>
</evidence>
<dbReference type="PANTHER" id="PTHR23335">
    <property type="entry name" value="CALMODULIN-BINDING TRANSCRIPTION ACTIVATOR CAMTA"/>
    <property type="match status" value="1"/>
</dbReference>
<keyword evidence="15" id="KW-0539">Nucleus</keyword>
<evidence type="ECO:0000256" key="6">
    <source>
        <dbReference type="ARBA" id="ARBA00022837"/>
    </source>
</evidence>
<dbReference type="InterPro" id="IPR005559">
    <property type="entry name" value="CG-1_dom"/>
</dbReference>
<evidence type="ECO:0000256" key="7">
    <source>
        <dbReference type="ARBA" id="ARBA00022860"/>
    </source>
</evidence>
<dbReference type="GO" id="GO:0005886">
    <property type="term" value="C:plasma membrane"/>
    <property type="evidence" value="ECO:0007669"/>
    <property type="project" value="UniProtKB-SubCell"/>
</dbReference>
<name>A0A834X3G7_9FABA</name>
<dbReference type="SUPFAM" id="SSF48403">
    <property type="entry name" value="Ankyrin repeat"/>
    <property type="match status" value="1"/>
</dbReference>
<keyword evidence="20" id="KW-1185">Reference proteome</keyword>
<dbReference type="Pfam" id="PF01833">
    <property type="entry name" value="TIG"/>
    <property type="match status" value="1"/>
</dbReference>
<dbReference type="SUPFAM" id="SSF81296">
    <property type="entry name" value="E set domains"/>
    <property type="match status" value="1"/>
</dbReference>
<dbReference type="InterPro" id="IPR002110">
    <property type="entry name" value="Ankyrin_rpt"/>
</dbReference>
<accession>A0A834X3G7</accession>
<keyword evidence="13" id="KW-0010">Activator</keyword>
<dbReference type="Pfam" id="PF03859">
    <property type="entry name" value="CG-1"/>
    <property type="match status" value="1"/>
</dbReference>
<gene>
    <name evidence="19" type="ORF">G2W53_011737</name>
</gene>
<keyword evidence="7" id="KW-0112">Calmodulin-binding</keyword>
<feature type="domain" description="CG-1" evidence="18">
    <location>
        <begin position="50"/>
        <end position="176"/>
    </location>
</feature>
<evidence type="ECO:0000256" key="3">
    <source>
        <dbReference type="ARBA" id="ARBA00008267"/>
    </source>
</evidence>
<sequence length="1065" mass="119899">MLSVAGELITWLFGFYADSTIQVSESSFLSDSSWLMAETRKHIPTKQLDLDEILREAEQRWLRPPEICEILRNYQKFVLSPDPPVRPPAGSLFLFDRKVLRYFRKDGHRWRKKKDGKTVREAHEKLKAGSVDVLHCYYAHGEDNENFQRRSYWMLDEKLEHIVLVHYREVKEGYKTAISRLPANLVPLAGSPQSSAAQVNSPLSLAQISYASSANRVDWSGRAPSSDYEDVDSASGHRVSYRTQPIGSSLPHSAPLLPHESNDFSQLPSIPHNSWLSSLPNFYPGTSSSPWPLNQNSCTNTVSMHDVNLHAEGSNEVSKADFVVHKQEHGRLDGDSTIQEAAVTSRDRLFTDMYVQSIIEVSETVNQVQKEHDLNSDHIQFHDTTDHAAVESSTFLVEPKLRNESTYNGESEHIEFAELKKLDSFGRWMDKEIGGDCDDSLMASDSGNYWDTLDAHNGDKEVSSLHMQLDMDSLGPSLSQEQLFSIHEFSPDWAYAGVKMKVLIVGTFLGSKKLSTEIKWGCMFGEIEVSAEVINDNVIRCQTPFHSPGRVPFYVTCSNRLACSEVREFEYRENPTVGPMGIRITPEDEVRLQLRLLKLVDLGPDKNWLNCSVAQCEKCKLRELMYSRRDENEIFQDTSKISQSDYVNHRDVLVQRLLRDKLYEWLVSKIHEEGKGPHVLDNEGQGVIHLAAALGYAWAMCPLAAAGVSPNFRDAHGRTGLHWASYFGREETVIALVKLGAAPGAVEDPTSAFPRGLTAADLASSRGHEGIAAYLAEADLTSHLSTLTVNENEIDNIAATRAAESAYETAQADSSNMTMDEQLYLKESLAVFRKSAHAAALIQASFRAKSFHQRQLTKSNSDISEAAVNLVAASSLNKVQNTGHFNDYLHFAALRIQKRYRGWKGRKEFLKIRNRIVKIQLDSNAQAHVRGHQVRKQYKKVVWSVSIVEKAILRWRRKRAGLRGFRVEQPVGILASGAEKSDEYEFLSIGRKQKSDDVGKALARVKSMVYNPEARDQYMRLVKKFQNFKRDGIVSFVVTNSDYFICFAACFAMNDIEQIGDGGSS</sequence>
<keyword evidence="4" id="KW-0597">Phosphoprotein</keyword>
<comment type="similarity">
    <text evidence="3">Belongs to the CAMTA family.</text>
</comment>
<dbReference type="SMART" id="SM00015">
    <property type="entry name" value="IQ"/>
    <property type="match status" value="3"/>
</dbReference>
<dbReference type="Gene3D" id="1.20.5.190">
    <property type="match status" value="1"/>
</dbReference>
<evidence type="ECO:0000256" key="10">
    <source>
        <dbReference type="ARBA" id="ARBA00023043"/>
    </source>
</evidence>
<keyword evidence="5" id="KW-0677">Repeat</keyword>
<dbReference type="GO" id="GO:0009409">
    <property type="term" value="P:response to cold"/>
    <property type="evidence" value="ECO:0007669"/>
    <property type="project" value="UniProtKB-ARBA"/>
</dbReference>
<keyword evidence="14" id="KW-0804">Transcription</keyword>
<dbReference type="FunFam" id="1.20.5.190:FF:000003">
    <property type="entry name" value="Calmodulin-binding transcription activator 2"/>
    <property type="match status" value="1"/>
</dbReference>
<evidence type="ECO:0000256" key="12">
    <source>
        <dbReference type="ARBA" id="ARBA00023125"/>
    </source>
</evidence>
<evidence type="ECO:0000313" key="19">
    <source>
        <dbReference type="EMBL" id="KAF7836878.1"/>
    </source>
</evidence>
<dbReference type="InterPro" id="IPR036770">
    <property type="entry name" value="Ankyrin_rpt-contain_sf"/>
</dbReference>
<evidence type="ECO:0000256" key="15">
    <source>
        <dbReference type="ARBA" id="ARBA00023242"/>
    </source>
</evidence>
<feature type="repeat" description="ANK" evidence="16">
    <location>
        <begin position="716"/>
        <end position="748"/>
    </location>
</feature>
<dbReference type="InterPro" id="IPR000048">
    <property type="entry name" value="IQ_motif_EF-hand-BS"/>
</dbReference>
<dbReference type="GO" id="GO:0006357">
    <property type="term" value="P:regulation of transcription by RNA polymerase II"/>
    <property type="evidence" value="ECO:0007669"/>
    <property type="project" value="TreeGrafter"/>
</dbReference>
<dbReference type="GO" id="GO:0005516">
    <property type="term" value="F:calmodulin binding"/>
    <property type="evidence" value="ECO:0007669"/>
    <property type="project" value="UniProtKB-KW"/>
</dbReference>
<dbReference type="SMART" id="SM01076">
    <property type="entry name" value="CG-1"/>
    <property type="match status" value="1"/>
</dbReference>
<dbReference type="GO" id="GO:0005634">
    <property type="term" value="C:nucleus"/>
    <property type="evidence" value="ECO:0007669"/>
    <property type="project" value="UniProtKB-SubCell"/>
</dbReference>
<dbReference type="PROSITE" id="PS50096">
    <property type="entry name" value="IQ"/>
    <property type="match status" value="2"/>
</dbReference>
<dbReference type="CDD" id="cd23767">
    <property type="entry name" value="IQCD"/>
    <property type="match status" value="1"/>
</dbReference>
<evidence type="ECO:0000256" key="16">
    <source>
        <dbReference type="PROSITE-ProRule" id="PRU00023"/>
    </source>
</evidence>
<evidence type="ECO:0000313" key="20">
    <source>
        <dbReference type="Proteomes" id="UP000634136"/>
    </source>
</evidence>
<keyword evidence="9" id="KW-0346">Stress response</keyword>
<organism evidence="19 20">
    <name type="scientific">Senna tora</name>
    <dbReference type="NCBI Taxonomy" id="362788"/>
    <lineage>
        <taxon>Eukaryota</taxon>
        <taxon>Viridiplantae</taxon>
        <taxon>Streptophyta</taxon>
        <taxon>Embryophyta</taxon>
        <taxon>Tracheophyta</taxon>
        <taxon>Spermatophyta</taxon>
        <taxon>Magnoliopsida</taxon>
        <taxon>eudicotyledons</taxon>
        <taxon>Gunneridae</taxon>
        <taxon>Pentapetalae</taxon>
        <taxon>rosids</taxon>
        <taxon>fabids</taxon>
        <taxon>Fabales</taxon>
        <taxon>Fabaceae</taxon>
        <taxon>Caesalpinioideae</taxon>
        <taxon>Cassia clade</taxon>
        <taxon>Senna</taxon>
    </lineage>
</organism>
<evidence type="ECO:0000256" key="17">
    <source>
        <dbReference type="SAM" id="MobiDB-lite"/>
    </source>
</evidence>
<dbReference type="PROSITE" id="PS50297">
    <property type="entry name" value="ANK_REP_REGION"/>
    <property type="match status" value="1"/>
</dbReference>
<evidence type="ECO:0000256" key="8">
    <source>
        <dbReference type="ARBA" id="ARBA00023015"/>
    </source>
</evidence>
<keyword evidence="12" id="KW-0238">DNA-binding</keyword>
<evidence type="ECO:0000256" key="9">
    <source>
        <dbReference type="ARBA" id="ARBA00023016"/>
    </source>
</evidence>
<proteinExistence type="inferred from homology"/>
<dbReference type="Pfam" id="PF12796">
    <property type="entry name" value="Ank_2"/>
    <property type="match status" value="1"/>
</dbReference>
<dbReference type="FunFam" id="2.60.40.10:FF:000314">
    <property type="entry name" value="Calmodulin-binding transcription activator 2"/>
    <property type="match status" value="1"/>
</dbReference>
<keyword evidence="10 16" id="KW-0040">ANK repeat</keyword>